<dbReference type="GO" id="GO:0005184">
    <property type="term" value="F:neuropeptide hormone activity"/>
    <property type="evidence" value="ECO:0007669"/>
    <property type="project" value="TreeGrafter"/>
</dbReference>
<keyword evidence="9" id="KW-1185">Reference proteome</keyword>
<dbReference type="AlphaFoldDB" id="A0AAV6PA19"/>
<evidence type="ECO:0000313" key="8">
    <source>
        <dbReference type="EMBL" id="KAG7453865.1"/>
    </source>
</evidence>
<dbReference type="Pfam" id="PF00976">
    <property type="entry name" value="ACTH_domain"/>
    <property type="match status" value="2"/>
</dbReference>
<dbReference type="Proteomes" id="UP000693946">
    <property type="component" value="Unassembled WGS sequence"/>
</dbReference>
<dbReference type="EMBL" id="JAGKHQ010001740">
    <property type="protein sequence ID" value="KAG7453865.1"/>
    <property type="molecule type" value="Genomic_DNA"/>
</dbReference>
<organism evidence="8 9">
    <name type="scientific">Solea senegalensis</name>
    <name type="common">Senegalese sole</name>
    <dbReference type="NCBI Taxonomy" id="28829"/>
    <lineage>
        <taxon>Eukaryota</taxon>
        <taxon>Metazoa</taxon>
        <taxon>Chordata</taxon>
        <taxon>Craniata</taxon>
        <taxon>Vertebrata</taxon>
        <taxon>Euteleostomi</taxon>
        <taxon>Actinopterygii</taxon>
        <taxon>Neopterygii</taxon>
        <taxon>Teleostei</taxon>
        <taxon>Neoteleostei</taxon>
        <taxon>Acanthomorphata</taxon>
        <taxon>Carangaria</taxon>
        <taxon>Pleuronectiformes</taxon>
        <taxon>Pleuronectoidei</taxon>
        <taxon>Soleidae</taxon>
        <taxon>Solea</taxon>
    </lineage>
</organism>
<evidence type="ECO:0000256" key="3">
    <source>
        <dbReference type="ARBA" id="ARBA00022525"/>
    </source>
</evidence>
<accession>A0AAV6PA19</accession>
<dbReference type="PANTHER" id="PTHR11416:SF7">
    <property type="entry name" value="PRO-OPIOMELANOCORTIN"/>
    <property type="match status" value="1"/>
</dbReference>
<evidence type="ECO:0000256" key="2">
    <source>
        <dbReference type="ARBA" id="ARBA00005832"/>
    </source>
</evidence>
<comment type="subcellular location">
    <subcellularLocation>
        <location evidence="1">Secreted</location>
    </subcellularLocation>
</comment>
<dbReference type="SMART" id="SM01363">
    <property type="entry name" value="ACTH_domain"/>
    <property type="match status" value="2"/>
</dbReference>
<protein>
    <submittedName>
        <fullName evidence="8">Pro-opiomelanocortin-like</fullName>
    </submittedName>
</protein>
<comment type="caution">
    <text evidence="8">The sequence shown here is derived from an EMBL/GenBank/DDBJ whole genome shotgun (WGS) entry which is preliminary data.</text>
</comment>
<name>A0AAV6PA19_SOLSE</name>
<comment type="similarity">
    <text evidence="2">Belongs to the POMC family.</text>
</comment>
<feature type="compositionally biased region" description="Low complexity" evidence="5">
    <location>
        <begin position="88"/>
        <end position="106"/>
    </location>
</feature>
<feature type="region of interest" description="Disordered" evidence="5">
    <location>
        <begin position="172"/>
        <end position="209"/>
    </location>
</feature>
<feature type="domain" description="Pro-opiomelanocortin/corticotropin ACTH central region" evidence="6">
    <location>
        <begin position="109"/>
        <end position="148"/>
    </location>
</feature>
<evidence type="ECO:0000259" key="7">
    <source>
        <dbReference type="SMART" id="SM01364"/>
    </source>
</evidence>
<dbReference type="Pfam" id="PF08384">
    <property type="entry name" value="NPP"/>
    <property type="match status" value="1"/>
</dbReference>
<gene>
    <name evidence="8" type="ORF">JOB18_037504</name>
</gene>
<evidence type="ECO:0000313" key="9">
    <source>
        <dbReference type="Proteomes" id="UP000693946"/>
    </source>
</evidence>
<dbReference type="GO" id="GO:0005576">
    <property type="term" value="C:extracellular region"/>
    <property type="evidence" value="ECO:0007669"/>
    <property type="project" value="UniProtKB-SubCell"/>
</dbReference>
<dbReference type="GO" id="GO:0007218">
    <property type="term" value="P:neuropeptide signaling pathway"/>
    <property type="evidence" value="ECO:0007669"/>
    <property type="project" value="TreeGrafter"/>
</dbReference>
<dbReference type="InterPro" id="IPR013593">
    <property type="entry name" value="Melanocortin_N"/>
</dbReference>
<keyword evidence="4" id="KW-0372">Hormone</keyword>
<keyword evidence="3" id="KW-0964">Secreted</keyword>
<feature type="domain" description="Pro-opiomelanocortin/corticotropin ACTH central region" evidence="6">
    <location>
        <begin position="168"/>
        <end position="206"/>
    </location>
</feature>
<evidence type="ECO:0000259" key="6">
    <source>
        <dbReference type="SMART" id="SM01363"/>
    </source>
</evidence>
<proteinExistence type="inferred from homology"/>
<evidence type="ECO:0000256" key="1">
    <source>
        <dbReference type="ARBA" id="ARBA00004613"/>
    </source>
</evidence>
<sequence>MFDFILKTTESKRERAVWRMCPVWLLVAATVLGVARGSVTNQCWEHPSCQEVNDERSMMECVRLCRSDLSAEEPLVPGDGHLQPPPLSSLALSSSSSSSSSSSPQAKRAYSMEHFRWGKPVGKKRRPITVYSSNSVEEEFPEVLRQELGEADVEQHKFHNVHEKKDGAYKMKHFRWSDPPASKRYDELTERRGDGEEAAAQRGGAGGGR</sequence>
<evidence type="ECO:0000256" key="4">
    <source>
        <dbReference type="ARBA" id="ARBA00022702"/>
    </source>
</evidence>
<feature type="region of interest" description="Disordered" evidence="5">
    <location>
        <begin position="75"/>
        <end position="109"/>
    </location>
</feature>
<feature type="compositionally biased region" description="Basic and acidic residues" evidence="5">
    <location>
        <begin position="181"/>
        <end position="195"/>
    </location>
</feature>
<reference evidence="8 9" key="1">
    <citation type="journal article" date="2021" name="Sci. Rep.">
        <title>Chromosome anchoring in Senegalese sole (Solea senegalensis) reveals sex-associated markers and genome rearrangements in flatfish.</title>
        <authorList>
            <person name="Guerrero-Cozar I."/>
            <person name="Gomez-Garrido J."/>
            <person name="Berbel C."/>
            <person name="Martinez-Blanch J.F."/>
            <person name="Alioto T."/>
            <person name="Claros M.G."/>
            <person name="Gagnaire P.A."/>
            <person name="Manchado M."/>
        </authorList>
    </citation>
    <scope>NUCLEOTIDE SEQUENCE [LARGE SCALE GENOMIC DNA]</scope>
    <source>
        <strain evidence="8">Sse05_10M</strain>
    </source>
</reference>
<dbReference type="PANTHER" id="PTHR11416">
    <property type="entry name" value="PRO-OPIOMELANOCORTIN"/>
    <property type="match status" value="1"/>
</dbReference>
<dbReference type="InterPro" id="IPR013531">
    <property type="entry name" value="Mcrtin_ACTH_cent"/>
</dbReference>
<evidence type="ECO:0000256" key="5">
    <source>
        <dbReference type="SAM" id="MobiDB-lite"/>
    </source>
</evidence>
<dbReference type="InterPro" id="IPR050878">
    <property type="entry name" value="POMC-derived_peptides"/>
</dbReference>
<feature type="domain" description="Pro-opiomelanocortin N-terminal" evidence="7">
    <location>
        <begin position="42"/>
        <end position="86"/>
    </location>
</feature>
<dbReference type="SMART" id="SM01364">
    <property type="entry name" value="NPP"/>
    <property type="match status" value="1"/>
</dbReference>